<evidence type="ECO:0000313" key="3">
    <source>
        <dbReference type="Proteomes" id="UP000002586"/>
    </source>
</evidence>
<reference evidence="3" key="1">
    <citation type="journal article" date="2009" name="Appl. Environ. Microbiol.">
        <title>Complete genome sequence of the chemolithoautotrophic marine magnetotactic coccus strain MC-1.</title>
        <authorList>
            <person name="Schubbe S."/>
            <person name="Williams T.J."/>
            <person name="Xie G."/>
            <person name="Kiss H.E."/>
            <person name="Brettin T.S."/>
            <person name="Martinez D."/>
            <person name="Ross C.A."/>
            <person name="Schuler D."/>
            <person name="Cox B.L."/>
            <person name="Nealson K.H."/>
            <person name="Bazylinski D.A."/>
        </authorList>
    </citation>
    <scope>NUCLEOTIDE SEQUENCE [LARGE SCALE GENOMIC DNA]</scope>
    <source>
        <strain evidence="3">ATCC BAA-1437 / JCM 17883 / MC-1</strain>
    </source>
</reference>
<dbReference type="GO" id="GO:0008270">
    <property type="term" value="F:zinc ion binding"/>
    <property type="evidence" value="ECO:0007669"/>
    <property type="project" value="InterPro"/>
</dbReference>
<dbReference type="Gene3D" id="1.10.10.1550">
    <property type="entry name" value="ROS/MUCR transcriptional regulator protein"/>
    <property type="match status" value="1"/>
</dbReference>
<comment type="similarity">
    <text evidence="1">Belongs to the ros/MucR family.</text>
</comment>
<gene>
    <name evidence="2" type="ordered locus">Mmc1_3611</name>
</gene>
<accession>A0LDQ3</accession>
<evidence type="ECO:0000256" key="1">
    <source>
        <dbReference type="ARBA" id="ARBA00007031"/>
    </source>
</evidence>
<dbReference type="KEGG" id="mgm:Mmc1_3611"/>
<sequence length="159" mass="17111">MSSDMVQKTAQIVEAFVRNNSITAREIPQFIKEVHASLTGLSQPADPPLAAPSVVAPKVELAPVLVANEVGQPSGKPTPAVAIADSISDAFVTCLICGKPCKTLKGHLTRSHHLELDEYRAMFDLPTSYPVVSPDYSAKRRKLAIDSGLGDKLHKARKK</sequence>
<dbReference type="eggNOG" id="COG4957">
    <property type="taxonomic scope" value="Bacteria"/>
</dbReference>
<dbReference type="Proteomes" id="UP000002586">
    <property type="component" value="Chromosome"/>
</dbReference>
<dbReference type="Pfam" id="PF05443">
    <property type="entry name" value="ROS_MUCR"/>
    <property type="match status" value="1"/>
</dbReference>
<organism evidence="2 3">
    <name type="scientific">Magnetococcus marinus (strain ATCC BAA-1437 / JCM 17883 / MC-1)</name>
    <dbReference type="NCBI Taxonomy" id="156889"/>
    <lineage>
        <taxon>Bacteria</taxon>
        <taxon>Pseudomonadati</taxon>
        <taxon>Pseudomonadota</taxon>
        <taxon>Magnetococcia</taxon>
        <taxon>Magnetococcales</taxon>
        <taxon>Magnetococcaceae</taxon>
        <taxon>Magnetococcus</taxon>
    </lineage>
</organism>
<dbReference type="STRING" id="156889.Mmc1_3611"/>
<dbReference type="InterPro" id="IPR041920">
    <property type="entry name" value="ROS/MUCR_sf"/>
</dbReference>
<dbReference type="RefSeq" id="WP_011715150.1">
    <property type="nucleotide sequence ID" value="NC_008576.1"/>
</dbReference>
<dbReference type="GO" id="GO:0003677">
    <property type="term" value="F:DNA binding"/>
    <property type="evidence" value="ECO:0007669"/>
    <property type="project" value="InterPro"/>
</dbReference>
<proteinExistence type="inferred from homology"/>
<keyword evidence="3" id="KW-1185">Reference proteome</keyword>
<name>A0LDQ3_MAGMM</name>
<dbReference type="AlphaFoldDB" id="A0LDQ3"/>
<dbReference type="OrthoDB" id="9809693at2"/>
<dbReference type="GO" id="GO:0006355">
    <property type="term" value="P:regulation of DNA-templated transcription"/>
    <property type="evidence" value="ECO:0007669"/>
    <property type="project" value="InterPro"/>
</dbReference>
<dbReference type="InterPro" id="IPR008807">
    <property type="entry name" value="ROS_MUCR"/>
</dbReference>
<dbReference type="EMBL" id="CP000471">
    <property type="protein sequence ID" value="ABK46096.1"/>
    <property type="molecule type" value="Genomic_DNA"/>
</dbReference>
<evidence type="ECO:0000313" key="2">
    <source>
        <dbReference type="EMBL" id="ABK46096.1"/>
    </source>
</evidence>
<dbReference type="HOGENOM" id="CLU_106247_2_0_5"/>
<reference evidence="2 3" key="2">
    <citation type="journal article" date="2012" name="Int. J. Syst. Evol. Microbiol.">
        <title>Magnetococcus marinus gen. nov., sp. nov., a marine, magnetotactic bacterium that represents a novel lineage (Magnetococcaceae fam. nov.; Magnetococcales ord. nov.) at the base of the Alphaproteobacteria.</title>
        <authorList>
            <person name="Bazylinski D.A."/>
            <person name="Williams T.J."/>
            <person name="Lefevre C.T."/>
            <person name="Berg R.J."/>
            <person name="Zhang C.L."/>
            <person name="Bowser S.S."/>
            <person name="Dean A.J."/>
            <person name="Beveridge T.J."/>
        </authorList>
    </citation>
    <scope>NUCLEOTIDE SEQUENCE [LARGE SCALE GENOMIC DNA]</scope>
    <source>
        <strain evidence="3">ATCC BAA-1437 / JCM 17883 / MC-1</strain>
    </source>
</reference>
<protein>
    <submittedName>
        <fullName evidence="2">Transcriptional regulator, MucR family</fullName>
    </submittedName>
</protein>